<dbReference type="EMBL" id="VFQX01000066">
    <property type="protein sequence ID" value="KAF0972852.1"/>
    <property type="molecule type" value="Genomic_DNA"/>
</dbReference>
<dbReference type="VEuPathDB" id="AmoebaDB:NfTy_046200"/>
<dbReference type="SUPFAM" id="SSF54001">
    <property type="entry name" value="Cysteine proteinases"/>
    <property type="match status" value="1"/>
</dbReference>
<gene>
    <name evidence="2" type="ORF">FDP41_009101</name>
</gene>
<feature type="region of interest" description="Disordered" evidence="1">
    <location>
        <begin position="112"/>
        <end position="168"/>
    </location>
</feature>
<feature type="compositionally biased region" description="Polar residues" evidence="1">
    <location>
        <begin position="131"/>
        <end position="153"/>
    </location>
</feature>
<comment type="caution">
    <text evidence="2">The sequence shown here is derived from an EMBL/GenBank/DDBJ whole genome shotgun (WGS) entry which is preliminary data.</text>
</comment>
<proteinExistence type="predicted"/>
<dbReference type="InterPro" id="IPR019400">
    <property type="entry name" value="Peptidase_C65_otubain"/>
</dbReference>
<feature type="compositionally biased region" description="Low complexity" evidence="1">
    <location>
        <begin position="159"/>
        <end position="168"/>
    </location>
</feature>
<protein>
    <recommendedName>
        <fullName evidence="4">OTU domain-containing protein</fullName>
    </recommendedName>
</protein>
<dbReference type="VEuPathDB" id="AmoebaDB:NF0026640"/>
<dbReference type="Proteomes" id="UP000444721">
    <property type="component" value="Unassembled WGS sequence"/>
</dbReference>
<evidence type="ECO:0000313" key="2">
    <source>
        <dbReference type="EMBL" id="KAF0972852.1"/>
    </source>
</evidence>
<evidence type="ECO:0000313" key="3">
    <source>
        <dbReference type="Proteomes" id="UP000444721"/>
    </source>
</evidence>
<dbReference type="RefSeq" id="XP_044557566.1">
    <property type="nucleotide sequence ID" value="XM_044713026.1"/>
</dbReference>
<reference evidence="2 3" key="1">
    <citation type="journal article" date="2019" name="Sci. Rep.">
        <title>Nanopore sequencing improves the draft genome of the human pathogenic amoeba Naegleria fowleri.</title>
        <authorList>
            <person name="Liechti N."/>
            <person name="Schurch N."/>
            <person name="Bruggmann R."/>
            <person name="Wittwer M."/>
        </authorList>
    </citation>
    <scope>NUCLEOTIDE SEQUENCE [LARGE SCALE GENOMIC DNA]</scope>
    <source>
        <strain evidence="2 3">ATCC 30894</strain>
    </source>
</reference>
<dbReference type="Pfam" id="PF10275">
    <property type="entry name" value="Peptidase_C65"/>
    <property type="match status" value="1"/>
</dbReference>
<feature type="compositionally biased region" description="Basic and acidic residues" evidence="1">
    <location>
        <begin position="118"/>
        <end position="130"/>
    </location>
</feature>
<dbReference type="AlphaFoldDB" id="A0A6A5BDB3"/>
<evidence type="ECO:0008006" key="4">
    <source>
        <dbReference type="Google" id="ProtNLM"/>
    </source>
</evidence>
<accession>A0A6A5BDB3</accession>
<dbReference type="VEuPathDB" id="AmoebaDB:FDP41_009101"/>
<sequence length="293" mass="33328">MCEGVVNNEEQHPQSIPLNLLINGHLNENLGISHTLKVEHVNVDAFACDTSCCHGSSDSSVINYPNVDSMDVSDDFEVVNEYLITPTTLSMDQENKIPMEVTSQEALVTTIKGTDVTQKGDGKEENESSDRNVTQSEQLFNASNHLSNSSISDNKPLEETQSSDSSDQSLITSLQESSLIFPTIEKQDFVFQMIRGVGNCFYRAFAFSFLKVLGEREKTFSNENLESFHSKRFQIIRKNFTLLHENSNFKFPSWFLTQNEKLEHFTTINTNRSRTLSRKLFSHFSTRFTHESR</sequence>
<keyword evidence="3" id="KW-1185">Reference proteome</keyword>
<organism evidence="2 3">
    <name type="scientific">Naegleria fowleri</name>
    <name type="common">Brain eating amoeba</name>
    <dbReference type="NCBI Taxonomy" id="5763"/>
    <lineage>
        <taxon>Eukaryota</taxon>
        <taxon>Discoba</taxon>
        <taxon>Heterolobosea</taxon>
        <taxon>Tetramitia</taxon>
        <taxon>Eutetramitia</taxon>
        <taxon>Vahlkampfiidae</taxon>
        <taxon>Naegleria</taxon>
    </lineage>
</organism>
<dbReference type="InterPro" id="IPR038765">
    <property type="entry name" value="Papain-like_cys_pep_sf"/>
</dbReference>
<name>A0A6A5BDB3_NAEFO</name>
<evidence type="ECO:0000256" key="1">
    <source>
        <dbReference type="SAM" id="MobiDB-lite"/>
    </source>
</evidence>
<dbReference type="GeneID" id="68116318"/>